<reference evidence="3 4" key="1">
    <citation type="submission" date="2016-10" db="EMBL/GenBank/DDBJ databases">
        <authorList>
            <person name="de Groot N.N."/>
        </authorList>
    </citation>
    <scope>NUCLEOTIDE SEQUENCE [LARGE SCALE GENOMIC DNA]</scope>
    <source>
        <strain evidence="3 4">CGMCC 4.2026</strain>
    </source>
</reference>
<keyword evidence="1" id="KW-0863">Zinc-finger</keyword>
<feature type="domain" description="SWIM-type" evidence="2">
    <location>
        <begin position="71"/>
        <end position="112"/>
    </location>
</feature>
<dbReference type="InterPro" id="IPR046053">
    <property type="entry name" value="DUF6011"/>
</dbReference>
<evidence type="ECO:0000313" key="4">
    <source>
        <dbReference type="Proteomes" id="UP000181951"/>
    </source>
</evidence>
<evidence type="ECO:0000256" key="1">
    <source>
        <dbReference type="PROSITE-ProRule" id="PRU00325"/>
    </source>
</evidence>
<accession>A0A1H8T0E3</accession>
<dbReference type="AlphaFoldDB" id="A0A1H8T0E3"/>
<dbReference type="STRING" id="310780.SAMN05216267_104682"/>
<dbReference type="PROSITE" id="PS50966">
    <property type="entry name" value="ZF_SWIM"/>
    <property type="match status" value="1"/>
</dbReference>
<gene>
    <name evidence="3" type="ORF">SAMN05216267_104682</name>
</gene>
<evidence type="ECO:0000259" key="2">
    <source>
        <dbReference type="PROSITE" id="PS50966"/>
    </source>
</evidence>
<dbReference type="Proteomes" id="UP000181951">
    <property type="component" value="Unassembled WGS sequence"/>
</dbReference>
<protein>
    <recommendedName>
        <fullName evidence="2">SWIM-type domain-containing protein</fullName>
    </recommendedName>
</protein>
<sequence>MATTEQTRCRHCHRILRSARSIALGYGPKCHGKIRKATAAQTGAHKPAAIEKARELIELGAITPLRGRRIFTVISSDGTSSYKTAAQGCTCPAGLKGRHVCYHRVAAQILTLAA</sequence>
<name>A0A1H8T0E3_9ACTN</name>
<dbReference type="OrthoDB" id="3213965at2"/>
<evidence type="ECO:0000313" key="3">
    <source>
        <dbReference type="EMBL" id="SEO84044.1"/>
    </source>
</evidence>
<keyword evidence="1" id="KW-0862">Zinc</keyword>
<dbReference type="EMBL" id="FODD01000046">
    <property type="protein sequence ID" value="SEO84044.1"/>
    <property type="molecule type" value="Genomic_DNA"/>
</dbReference>
<dbReference type="InterPro" id="IPR007527">
    <property type="entry name" value="Znf_SWIM"/>
</dbReference>
<dbReference type="Pfam" id="PF19474">
    <property type="entry name" value="DUF6011"/>
    <property type="match status" value="1"/>
</dbReference>
<organism evidence="3 4">
    <name type="scientific">Actinacidiphila rubida</name>
    <dbReference type="NCBI Taxonomy" id="310780"/>
    <lineage>
        <taxon>Bacteria</taxon>
        <taxon>Bacillati</taxon>
        <taxon>Actinomycetota</taxon>
        <taxon>Actinomycetes</taxon>
        <taxon>Kitasatosporales</taxon>
        <taxon>Streptomycetaceae</taxon>
        <taxon>Actinacidiphila</taxon>
    </lineage>
</organism>
<keyword evidence="4" id="KW-1185">Reference proteome</keyword>
<dbReference type="RefSeq" id="WP_069463650.1">
    <property type="nucleotide sequence ID" value="NZ_FODD01000046.1"/>
</dbReference>
<dbReference type="GO" id="GO:0008270">
    <property type="term" value="F:zinc ion binding"/>
    <property type="evidence" value="ECO:0007669"/>
    <property type="project" value="UniProtKB-KW"/>
</dbReference>
<proteinExistence type="predicted"/>
<keyword evidence="1" id="KW-0479">Metal-binding</keyword>